<reference evidence="6" key="1">
    <citation type="submission" date="2023-10" db="EMBL/GenBank/DDBJ databases">
        <authorList>
            <person name="Chen Y."/>
            <person name="Shah S."/>
            <person name="Dougan E. K."/>
            <person name="Thang M."/>
            <person name="Chan C."/>
        </authorList>
    </citation>
    <scope>NUCLEOTIDE SEQUENCE [LARGE SCALE GENOMIC DNA]</scope>
</reference>
<feature type="domain" description="Glycoside hydrolase family 5" evidence="5">
    <location>
        <begin position="459"/>
        <end position="593"/>
    </location>
</feature>
<accession>A0ABN9WIC1</accession>
<evidence type="ECO:0000259" key="5">
    <source>
        <dbReference type="Pfam" id="PF00150"/>
    </source>
</evidence>
<dbReference type="PANTHER" id="PTHR31263:SF0">
    <property type="entry name" value="CELLULASE FAMILY PROTEIN (AFU_ORTHOLOGUE AFUA_5G14560)"/>
    <property type="match status" value="1"/>
</dbReference>
<dbReference type="PANTHER" id="PTHR31263">
    <property type="entry name" value="CELLULASE FAMILY PROTEIN (AFU_ORTHOLOGUE AFUA_5G14560)"/>
    <property type="match status" value="1"/>
</dbReference>
<dbReference type="InterPro" id="IPR017853">
    <property type="entry name" value="GH"/>
</dbReference>
<evidence type="ECO:0000256" key="2">
    <source>
        <dbReference type="ARBA" id="ARBA00022801"/>
    </source>
</evidence>
<comment type="similarity">
    <text evidence="1 4">Belongs to the glycosyl hydrolase 5 (cellulase A) family.</text>
</comment>
<dbReference type="Proteomes" id="UP001189429">
    <property type="component" value="Unassembled WGS sequence"/>
</dbReference>
<comment type="caution">
    <text evidence="6">The sequence shown here is derived from an EMBL/GenBank/DDBJ whole genome shotgun (WGS) entry which is preliminary data.</text>
</comment>
<evidence type="ECO:0000313" key="6">
    <source>
        <dbReference type="EMBL" id="CAK0886225.1"/>
    </source>
</evidence>
<dbReference type="Gene3D" id="3.20.20.80">
    <property type="entry name" value="Glycosidases"/>
    <property type="match status" value="1"/>
</dbReference>
<evidence type="ECO:0000313" key="7">
    <source>
        <dbReference type="Proteomes" id="UP001189429"/>
    </source>
</evidence>
<proteinExistence type="inferred from homology"/>
<evidence type="ECO:0000256" key="3">
    <source>
        <dbReference type="ARBA" id="ARBA00023295"/>
    </source>
</evidence>
<organism evidence="6 7">
    <name type="scientific">Prorocentrum cordatum</name>
    <dbReference type="NCBI Taxonomy" id="2364126"/>
    <lineage>
        <taxon>Eukaryota</taxon>
        <taxon>Sar</taxon>
        <taxon>Alveolata</taxon>
        <taxon>Dinophyceae</taxon>
        <taxon>Prorocentrales</taxon>
        <taxon>Prorocentraceae</taxon>
        <taxon>Prorocentrum</taxon>
    </lineage>
</organism>
<protein>
    <recommendedName>
        <fullName evidence="5">Glycoside hydrolase family 5 domain-containing protein</fullName>
    </recommendedName>
</protein>
<dbReference type="Pfam" id="PF00150">
    <property type="entry name" value="Cellulase"/>
    <property type="match status" value="1"/>
</dbReference>
<gene>
    <name evidence="6" type="ORF">PCOR1329_LOCUS67629</name>
</gene>
<sequence length="648" mass="71406">MFSVLEALCHFARRRSCATLSSEAVDELLRVACLVLSRVVDLRAPIDPSLASRRGLGPTPLTAHPLLLISCYDPCSGGRVGAEVVGSRVGVHVAVLESTKRRLIHRDNYPVDEELPRLKFVDEACRARWRAWCGDFGVLLVAGGRVLLNTAVRCLRLLRQRFCLVVALVEAPASVEVEACAAALCRCGRDMHRCPCYHYESAGVIQAGASPRQLLAAERERQPGHATNRAAEALGKSDEKAIFMDLEGTRCSAHARSPALLITAGLLGGALVPRDWRGAVRGAELWRRWLVLEAAAAQEAIDLKRFSRTGQAARPMPPRGANVLSAVAGIYRDIDVQGAGARLGGRINSLPMSLGLAGFTICGLQARLPMLGRNLACGWGVRRAWRLREFLVQAPPLPSEAAIGLVGLAWRVQLPGVACVFALAWHCVLRTMEVFGGASRHFRALGSMGKACERRWRINNHNHKSGWCCHYSQDEGLWYTDEYPESTWIWSLVDMTERYKHNQMVVAIDLRNEVHDYEDTHLTWGDGDPQSDWAAAATRAGDAVLAANSDVLVVVMALCFGMELRPAREHPVKLAVPNRVVYESHSYLEYQIWQLISQNFGSWGSVWRVASLCTMRGASVESQTRWLWQKRNWGGGGGTGKGDKEGER</sequence>
<dbReference type="EMBL" id="CAUYUJ010018773">
    <property type="protein sequence ID" value="CAK0886225.1"/>
    <property type="molecule type" value="Genomic_DNA"/>
</dbReference>
<dbReference type="InterPro" id="IPR001547">
    <property type="entry name" value="Glyco_hydro_5"/>
</dbReference>
<name>A0ABN9WIC1_9DINO</name>
<keyword evidence="3 4" id="KW-0326">Glycosidase</keyword>
<evidence type="ECO:0000256" key="1">
    <source>
        <dbReference type="ARBA" id="ARBA00005641"/>
    </source>
</evidence>
<dbReference type="SUPFAM" id="SSF51445">
    <property type="entry name" value="(Trans)glycosidases"/>
    <property type="match status" value="1"/>
</dbReference>
<evidence type="ECO:0000256" key="4">
    <source>
        <dbReference type="RuleBase" id="RU361153"/>
    </source>
</evidence>
<keyword evidence="7" id="KW-1185">Reference proteome</keyword>
<keyword evidence="2 4" id="KW-0378">Hydrolase</keyword>